<evidence type="ECO:0000313" key="2">
    <source>
        <dbReference type="Proteomes" id="UP000257030"/>
    </source>
</evidence>
<dbReference type="Proteomes" id="UP000257030">
    <property type="component" value="Unassembled WGS sequence"/>
</dbReference>
<dbReference type="AlphaFoldDB" id="A0A3D9DPW1"/>
<name>A0A3D9DPW1_9FLAO</name>
<evidence type="ECO:0000313" key="1">
    <source>
        <dbReference type="EMBL" id="REC80007.1"/>
    </source>
</evidence>
<dbReference type="EMBL" id="QNUH01000002">
    <property type="protein sequence ID" value="REC80007.1"/>
    <property type="molecule type" value="Genomic_DNA"/>
</dbReference>
<dbReference type="OrthoDB" id="849450at2"/>
<keyword evidence="2" id="KW-1185">Reference proteome</keyword>
<sequence length="341" mass="40094">MKVYLFFILFFFPVIILSQDLKPNKKIKSNTYFNHMASGMTAPVSLGDFSRTALFTNSKNDSVFAAEYENKSNDAVYKFKIIPAFLDEERLLNHYFKELNERKYRPKESEKVNKTVTFKEGKFRLHGISTYFSHLNRLINVRVYDAGFWTFISEISQKGNDTLVLDKIHDQFLKNLQPGKIVENNPLTRYSNILYSPIAARDTVLLRITMSSATNKMKWIYENIDKYERASGIPGTLLDFQIAGINGFIDYKTEKNFKPIKEGNFTVDKLISFFTKLRNDGFTDEYLMEQYYYLLSPPENHQFDYEGYQKWKLNNSIDYNVAEKYYIIVNSRKKTDFSKDE</sequence>
<proteinExistence type="predicted"/>
<accession>A0A3D9DPW1</accession>
<comment type="caution">
    <text evidence="1">The sequence shown here is derived from an EMBL/GenBank/DDBJ whole genome shotgun (WGS) entry which is preliminary data.</text>
</comment>
<protein>
    <submittedName>
        <fullName evidence="1">Uncharacterized protein</fullName>
    </submittedName>
</protein>
<reference evidence="1 2" key="1">
    <citation type="journal article" date="2010" name="Syst. Appl. Microbiol.">
        <title>Four new species of Chryseobacterium from the rhizosphere of coastal sand dune plants, Chryseobacterium elymi sp. nov., Chryseobacterium hagamense sp. nov., Chryseobacterium lathyri sp. nov. and Chryseobacterium rhizosphaerae sp. nov.</title>
        <authorList>
            <person name="Cho S.H."/>
            <person name="Lee K.S."/>
            <person name="Shin D.S."/>
            <person name="Han J.H."/>
            <person name="Park K.S."/>
            <person name="Lee C.H."/>
            <person name="Park K.H."/>
            <person name="Kim S.B."/>
        </authorList>
    </citation>
    <scope>NUCLEOTIDE SEQUENCE [LARGE SCALE GENOMIC DNA]</scope>
    <source>
        <strain evidence="1 2">KCTC 22547</strain>
    </source>
</reference>
<gene>
    <name evidence="1" type="ORF">DRF60_03215</name>
</gene>
<organism evidence="1 2">
    <name type="scientific">Chryseobacterium elymi</name>
    <dbReference type="NCBI Taxonomy" id="395936"/>
    <lineage>
        <taxon>Bacteria</taxon>
        <taxon>Pseudomonadati</taxon>
        <taxon>Bacteroidota</taxon>
        <taxon>Flavobacteriia</taxon>
        <taxon>Flavobacteriales</taxon>
        <taxon>Weeksellaceae</taxon>
        <taxon>Chryseobacterium group</taxon>
        <taxon>Chryseobacterium</taxon>
    </lineage>
</organism>